<organism evidence="1 2">
    <name type="scientific">Mycena rosella</name>
    <name type="common">Pink bonnet</name>
    <name type="synonym">Agaricus rosellus</name>
    <dbReference type="NCBI Taxonomy" id="1033263"/>
    <lineage>
        <taxon>Eukaryota</taxon>
        <taxon>Fungi</taxon>
        <taxon>Dikarya</taxon>
        <taxon>Basidiomycota</taxon>
        <taxon>Agaricomycotina</taxon>
        <taxon>Agaricomycetes</taxon>
        <taxon>Agaricomycetidae</taxon>
        <taxon>Agaricales</taxon>
        <taxon>Marasmiineae</taxon>
        <taxon>Mycenaceae</taxon>
        <taxon>Mycena</taxon>
    </lineage>
</organism>
<evidence type="ECO:0000313" key="2">
    <source>
        <dbReference type="Proteomes" id="UP001221757"/>
    </source>
</evidence>
<dbReference type="Proteomes" id="UP001221757">
    <property type="component" value="Unassembled WGS sequence"/>
</dbReference>
<dbReference type="SUPFAM" id="SSF52047">
    <property type="entry name" value="RNI-like"/>
    <property type="match status" value="1"/>
</dbReference>
<protein>
    <recommendedName>
        <fullName evidence="3">F-box domain-containing protein</fullName>
    </recommendedName>
</protein>
<proteinExistence type="predicted"/>
<evidence type="ECO:0000313" key="1">
    <source>
        <dbReference type="EMBL" id="KAJ7645283.1"/>
    </source>
</evidence>
<keyword evidence="2" id="KW-1185">Reference proteome</keyword>
<reference evidence="1" key="1">
    <citation type="submission" date="2023-03" db="EMBL/GenBank/DDBJ databases">
        <title>Massive genome expansion in bonnet fungi (Mycena s.s.) driven by repeated elements and novel gene families across ecological guilds.</title>
        <authorList>
            <consortium name="Lawrence Berkeley National Laboratory"/>
            <person name="Harder C.B."/>
            <person name="Miyauchi S."/>
            <person name="Viragh M."/>
            <person name="Kuo A."/>
            <person name="Thoen E."/>
            <person name="Andreopoulos B."/>
            <person name="Lu D."/>
            <person name="Skrede I."/>
            <person name="Drula E."/>
            <person name="Henrissat B."/>
            <person name="Morin E."/>
            <person name="Kohler A."/>
            <person name="Barry K."/>
            <person name="LaButti K."/>
            <person name="Morin E."/>
            <person name="Salamov A."/>
            <person name="Lipzen A."/>
            <person name="Mereny Z."/>
            <person name="Hegedus B."/>
            <person name="Baldrian P."/>
            <person name="Stursova M."/>
            <person name="Weitz H."/>
            <person name="Taylor A."/>
            <person name="Grigoriev I.V."/>
            <person name="Nagy L.G."/>
            <person name="Martin F."/>
            <person name="Kauserud H."/>
        </authorList>
    </citation>
    <scope>NUCLEOTIDE SEQUENCE</scope>
    <source>
        <strain evidence="1">CBHHK067</strain>
    </source>
</reference>
<name>A0AAD7FYV2_MYCRO</name>
<dbReference type="InterPro" id="IPR032675">
    <property type="entry name" value="LRR_dom_sf"/>
</dbReference>
<sequence length="334" mass="37099">MISKISKTARLRARLDEIEQERIHIQSALASFVYSILSIPVEITQEIFVQCLDGPDGRPIKADSMAMPLVLTRVCGAWREIALNLPRLWCCLKLAFNNSDPQPPPALVDAWLGRGGSTPLIMDVEYVPSAPEASSSLPPLLHDILRHFSSLRWKEMAFSLPFSFFTSEFGATMDLPVLRSLTLGVCESTIAFPRSTITAFRNAPSLRSVHLDFAFLPSSIKLPWGQLTHFSADGYPPNACYTVLRSAPNLVKCTFRDISESSLASLPELHLEYLEDLTLSGSLYLLSRCLHLPKLQRLDVQEAIDLEAEGCADLDALISHAPEITHLRMLCPAR</sequence>
<accession>A0AAD7FYV2</accession>
<evidence type="ECO:0008006" key="3">
    <source>
        <dbReference type="Google" id="ProtNLM"/>
    </source>
</evidence>
<gene>
    <name evidence="1" type="ORF">B0H17DRAFT_1104346</name>
</gene>
<dbReference type="Gene3D" id="3.80.10.10">
    <property type="entry name" value="Ribonuclease Inhibitor"/>
    <property type="match status" value="1"/>
</dbReference>
<comment type="caution">
    <text evidence="1">The sequence shown here is derived from an EMBL/GenBank/DDBJ whole genome shotgun (WGS) entry which is preliminary data.</text>
</comment>
<dbReference type="AlphaFoldDB" id="A0AAD7FYV2"/>
<dbReference type="EMBL" id="JARKIE010000403">
    <property type="protein sequence ID" value="KAJ7645283.1"/>
    <property type="molecule type" value="Genomic_DNA"/>
</dbReference>